<evidence type="ECO:0000313" key="4">
    <source>
        <dbReference type="Proteomes" id="UP001177003"/>
    </source>
</evidence>
<sequence length="165" mass="19340">MNALLSNIIETHNPLIMLIVKKCLDEKLRHVFAMLNRLEDVLESSSLPKQGGESMKQSKKENLKQTMKPTVELKAENESNDNVALDLKGKEKLNDERVIDDNKEEEPYEHELKRRKACEDQMDEHNQIVREVEEKRELNAKLKSHRKAKSFYFHCGLWSELRAKL</sequence>
<dbReference type="EMBL" id="OX465085">
    <property type="protein sequence ID" value="CAI9302918.1"/>
    <property type="molecule type" value="Genomic_DNA"/>
</dbReference>
<evidence type="ECO:0000256" key="2">
    <source>
        <dbReference type="SAM" id="MobiDB-lite"/>
    </source>
</evidence>
<evidence type="ECO:0000313" key="3">
    <source>
        <dbReference type="EMBL" id="CAI9302918.1"/>
    </source>
</evidence>
<organism evidence="3 4">
    <name type="scientific">Lactuca saligna</name>
    <name type="common">Willowleaf lettuce</name>
    <dbReference type="NCBI Taxonomy" id="75948"/>
    <lineage>
        <taxon>Eukaryota</taxon>
        <taxon>Viridiplantae</taxon>
        <taxon>Streptophyta</taxon>
        <taxon>Embryophyta</taxon>
        <taxon>Tracheophyta</taxon>
        <taxon>Spermatophyta</taxon>
        <taxon>Magnoliopsida</taxon>
        <taxon>eudicotyledons</taxon>
        <taxon>Gunneridae</taxon>
        <taxon>Pentapetalae</taxon>
        <taxon>asterids</taxon>
        <taxon>campanulids</taxon>
        <taxon>Asterales</taxon>
        <taxon>Asteraceae</taxon>
        <taxon>Cichorioideae</taxon>
        <taxon>Cichorieae</taxon>
        <taxon>Lactucinae</taxon>
        <taxon>Lactuca</taxon>
    </lineage>
</organism>
<dbReference type="Proteomes" id="UP001177003">
    <property type="component" value="Chromosome 9"/>
</dbReference>
<keyword evidence="4" id="KW-1185">Reference proteome</keyword>
<name>A0AA36A1W7_LACSI</name>
<accession>A0AA36A1W7</accession>
<feature type="region of interest" description="Disordered" evidence="2">
    <location>
        <begin position="95"/>
        <end position="115"/>
    </location>
</feature>
<keyword evidence="1" id="KW-0175">Coiled coil</keyword>
<dbReference type="AlphaFoldDB" id="A0AA36A1W7"/>
<protein>
    <submittedName>
        <fullName evidence="3">Uncharacterized protein</fullName>
    </submittedName>
</protein>
<gene>
    <name evidence="3" type="ORF">LSALG_LOCUS41382</name>
</gene>
<feature type="coiled-coil region" evidence="1">
    <location>
        <begin position="115"/>
        <end position="148"/>
    </location>
</feature>
<evidence type="ECO:0000256" key="1">
    <source>
        <dbReference type="SAM" id="Coils"/>
    </source>
</evidence>
<reference evidence="3" key="1">
    <citation type="submission" date="2023-04" db="EMBL/GenBank/DDBJ databases">
        <authorList>
            <person name="Vijverberg K."/>
            <person name="Xiong W."/>
            <person name="Schranz E."/>
        </authorList>
    </citation>
    <scope>NUCLEOTIDE SEQUENCE</scope>
</reference>
<proteinExistence type="predicted"/>